<sequence>MVVVVVVVVVVAAVVVMPGAHLRTSPTFVTRCRVIMRERLQSKIPDGVF</sequence>
<organism evidence="1 2">
    <name type="scientific">Portunus trituberculatus</name>
    <name type="common">Swimming crab</name>
    <name type="synonym">Neptunus trituberculatus</name>
    <dbReference type="NCBI Taxonomy" id="210409"/>
    <lineage>
        <taxon>Eukaryota</taxon>
        <taxon>Metazoa</taxon>
        <taxon>Ecdysozoa</taxon>
        <taxon>Arthropoda</taxon>
        <taxon>Crustacea</taxon>
        <taxon>Multicrustacea</taxon>
        <taxon>Malacostraca</taxon>
        <taxon>Eumalacostraca</taxon>
        <taxon>Eucarida</taxon>
        <taxon>Decapoda</taxon>
        <taxon>Pleocyemata</taxon>
        <taxon>Brachyura</taxon>
        <taxon>Eubrachyura</taxon>
        <taxon>Portunoidea</taxon>
        <taxon>Portunidae</taxon>
        <taxon>Portuninae</taxon>
        <taxon>Portunus</taxon>
    </lineage>
</organism>
<name>A0A5B7IXT0_PORTR</name>
<evidence type="ECO:0000313" key="1">
    <source>
        <dbReference type="EMBL" id="MPC88752.1"/>
    </source>
</evidence>
<gene>
    <name evidence="1" type="ORF">E2C01_083672</name>
</gene>
<reference evidence="1 2" key="1">
    <citation type="submission" date="2019-05" db="EMBL/GenBank/DDBJ databases">
        <title>Another draft genome of Portunus trituberculatus and its Hox gene families provides insights of decapod evolution.</title>
        <authorList>
            <person name="Jeong J.-H."/>
            <person name="Song I."/>
            <person name="Kim S."/>
            <person name="Choi T."/>
            <person name="Kim D."/>
            <person name="Ryu S."/>
            <person name="Kim W."/>
        </authorList>
    </citation>
    <scope>NUCLEOTIDE SEQUENCE [LARGE SCALE GENOMIC DNA]</scope>
    <source>
        <tissue evidence="1">Muscle</tissue>
    </source>
</reference>
<keyword evidence="2" id="KW-1185">Reference proteome</keyword>
<dbReference type="AlphaFoldDB" id="A0A5B7IXT0"/>
<dbReference type="EMBL" id="VSRR010078853">
    <property type="protein sequence ID" value="MPC88752.1"/>
    <property type="molecule type" value="Genomic_DNA"/>
</dbReference>
<comment type="caution">
    <text evidence="1">The sequence shown here is derived from an EMBL/GenBank/DDBJ whole genome shotgun (WGS) entry which is preliminary data.</text>
</comment>
<accession>A0A5B7IXT0</accession>
<proteinExistence type="predicted"/>
<evidence type="ECO:0000313" key="2">
    <source>
        <dbReference type="Proteomes" id="UP000324222"/>
    </source>
</evidence>
<protein>
    <submittedName>
        <fullName evidence="1">Uncharacterized protein</fullName>
    </submittedName>
</protein>
<dbReference type="Proteomes" id="UP000324222">
    <property type="component" value="Unassembled WGS sequence"/>
</dbReference>